<accession>A0A2P5DUG8</accession>
<dbReference type="Proteomes" id="UP000237000">
    <property type="component" value="Unassembled WGS sequence"/>
</dbReference>
<name>A0A2P5DUG8_TREOI</name>
<evidence type="ECO:0000313" key="1">
    <source>
        <dbReference type="EMBL" id="PON76938.1"/>
    </source>
</evidence>
<organism evidence="1 2">
    <name type="scientific">Trema orientale</name>
    <name type="common">Charcoal tree</name>
    <name type="synonym">Celtis orientalis</name>
    <dbReference type="NCBI Taxonomy" id="63057"/>
    <lineage>
        <taxon>Eukaryota</taxon>
        <taxon>Viridiplantae</taxon>
        <taxon>Streptophyta</taxon>
        <taxon>Embryophyta</taxon>
        <taxon>Tracheophyta</taxon>
        <taxon>Spermatophyta</taxon>
        <taxon>Magnoliopsida</taxon>
        <taxon>eudicotyledons</taxon>
        <taxon>Gunneridae</taxon>
        <taxon>Pentapetalae</taxon>
        <taxon>rosids</taxon>
        <taxon>fabids</taxon>
        <taxon>Rosales</taxon>
        <taxon>Cannabaceae</taxon>
        <taxon>Trema</taxon>
    </lineage>
</organism>
<reference evidence="2" key="1">
    <citation type="submission" date="2016-06" db="EMBL/GenBank/DDBJ databases">
        <title>Parallel loss of symbiosis genes in relatives of nitrogen-fixing non-legume Parasponia.</title>
        <authorList>
            <person name="Van Velzen R."/>
            <person name="Holmer R."/>
            <person name="Bu F."/>
            <person name="Rutten L."/>
            <person name="Van Zeijl A."/>
            <person name="Liu W."/>
            <person name="Santuari L."/>
            <person name="Cao Q."/>
            <person name="Sharma T."/>
            <person name="Shen D."/>
            <person name="Roswanjaya Y."/>
            <person name="Wardhani T."/>
            <person name="Kalhor M.S."/>
            <person name="Jansen J."/>
            <person name="Van den Hoogen J."/>
            <person name="Gungor B."/>
            <person name="Hartog M."/>
            <person name="Hontelez J."/>
            <person name="Verver J."/>
            <person name="Yang W.-C."/>
            <person name="Schijlen E."/>
            <person name="Repin R."/>
            <person name="Schilthuizen M."/>
            <person name="Schranz E."/>
            <person name="Heidstra R."/>
            <person name="Miyata K."/>
            <person name="Fedorova E."/>
            <person name="Kohlen W."/>
            <person name="Bisseling T."/>
            <person name="Smit S."/>
            <person name="Geurts R."/>
        </authorList>
    </citation>
    <scope>NUCLEOTIDE SEQUENCE [LARGE SCALE GENOMIC DNA]</scope>
    <source>
        <strain evidence="2">cv. RG33-2</strain>
    </source>
</reference>
<dbReference type="AlphaFoldDB" id="A0A2P5DUG8"/>
<protein>
    <submittedName>
        <fullName evidence="1">Uncharacterized protein</fullName>
    </submittedName>
</protein>
<gene>
    <name evidence="1" type="ORF">TorRG33x02_241230</name>
</gene>
<proteinExistence type="predicted"/>
<dbReference type="InParanoid" id="A0A2P5DUG8"/>
<comment type="caution">
    <text evidence="1">The sequence shown here is derived from an EMBL/GenBank/DDBJ whole genome shotgun (WGS) entry which is preliminary data.</text>
</comment>
<evidence type="ECO:0000313" key="2">
    <source>
        <dbReference type="Proteomes" id="UP000237000"/>
    </source>
</evidence>
<sequence>MLGNCISKTEQVDKDDSSLIGQSIVECKSNQAASKFPYGGWMRAFLTNQAHFHTNRNMEKNTKNHAPVATNPRYPTEKVVSSNKAKAPEPSQEHIVKSLIQKPILTTPGPTNTINKSVTPVHAIRAVLAEERSNTLKPTSVIKEAKLPPAKPMTIIDFSGLSPEAIRIKLCNISTTLVSMINFSATNEDPGRLTQKRQGWKKMAHAKGMGNRPKPIITLQQSKKRQSLDHVTVGNQNRGRYFLIFQILLNQQTLRLSVAKHYENLSMECPGTGEPGCIITTAKSYL</sequence>
<keyword evidence="2" id="KW-1185">Reference proteome</keyword>
<dbReference type="EMBL" id="JXTC01000248">
    <property type="protein sequence ID" value="PON76938.1"/>
    <property type="molecule type" value="Genomic_DNA"/>
</dbReference>